<dbReference type="InterPro" id="IPR009420">
    <property type="entry name" value="FlhE"/>
</dbReference>
<gene>
    <name evidence="1" type="ORF">HC231_08520</name>
</gene>
<name>A0ABX7UQG3_9GAMM</name>
<keyword evidence="2" id="KW-1185">Reference proteome</keyword>
<accession>A0ABX7UQG3</accession>
<evidence type="ECO:0000313" key="2">
    <source>
        <dbReference type="Proteomes" id="UP000671960"/>
    </source>
</evidence>
<sequence length="165" mass="18315">MMEGVRDIAVVDAVMRKCLGYLKHRRYVVHGILAVPFLFTIDGVAAKERGGSWSDEGKQWVLSQRGRPAASFVFSAAEKLPQSARITSVHWQYTLTRKAFPSGLKVLLCTSIRCMELPGGKGTSLAFTGDWAGDEFYFSFSLPGKGPIKPPIRVLNSQLIVNYQY</sequence>
<protein>
    <submittedName>
        <fullName evidence="1">Flagellar protein FlhE</fullName>
    </submittedName>
</protein>
<dbReference type="RefSeq" id="WP_208230584.1">
    <property type="nucleotide sequence ID" value="NZ_CP050854.1"/>
</dbReference>
<keyword evidence="1" id="KW-0969">Cilium</keyword>
<dbReference type="EMBL" id="CP050854">
    <property type="protein sequence ID" value="QTF07963.1"/>
    <property type="molecule type" value="Genomic_DNA"/>
</dbReference>
<proteinExistence type="predicted"/>
<reference evidence="1 2" key="1">
    <citation type="submission" date="2020-03" db="EMBL/GenBank/DDBJ databases">
        <authorList>
            <person name="Bakhshi Ganjeh M."/>
        </authorList>
    </citation>
    <scope>NUCLEOTIDE SEQUENCE [LARGE SCALE GENOMIC DNA]</scope>
    <source>
        <strain evidence="2">Iran 50</strain>
    </source>
</reference>
<evidence type="ECO:0000313" key="1">
    <source>
        <dbReference type="EMBL" id="QTF07963.1"/>
    </source>
</evidence>
<dbReference type="Pfam" id="PF06366">
    <property type="entry name" value="FlhE"/>
    <property type="match status" value="1"/>
</dbReference>
<keyword evidence="1" id="KW-0282">Flagellum</keyword>
<keyword evidence="1" id="KW-0966">Cell projection</keyword>
<organism evidence="1 2">
    <name type="scientific">Brenneria izadpanahii</name>
    <dbReference type="NCBI Taxonomy" id="2722756"/>
    <lineage>
        <taxon>Bacteria</taxon>
        <taxon>Pseudomonadati</taxon>
        <taxon>Pseudomonadota</taxon>
        <taxon>Gammaproteobacteria</taxon>
        <taxon>Enterobacterales</taxon>
        <taxon>Pectobacteriaceae</taxon>
        <taxon>Brenneria</taxon>
    </lineage>
</organism>
<dbReference type="Proteomes" id="UP000671960">
    <property type="component" value="Chromosome"/>
</dbReference>